<dbReference type="Pfam" id="PF02190">
    <property type="entry name" value="LON_substr_bdg"/>
    <property type="match status" value="1"/>
</dbReference>
<dbReference type="InterPro" id="IPR046336">
    <property type="entry name" value="Lon_prtase_N_sf"/>
</dbReference>
<feature type="compositionally biased region" description="Low complexity" evidence="1">
    <location>
        <begin position="122"/>
        <end position="132"/>
    </location>
</feature>
<evidence type="ECO:0000313" key="4">
    <source>
        <dbReference type="Proteomes" id="UP000095751"/>
    </source>
</evidence>
<feature type="region of interest" description="Disordered" evidence="1">
    <location>
        <begin position="167"/>
        <end position="188"/>
    </location>
</feature>
<dbReference type="SUPFAM" id="SSF88697">
    <property type="entry name" value="PUA domain-like"/>
    <property type="match status" value="1"/>
</dbReference>
<evidence type="ECO:0000313" key="3">
    <source>
        <dbReference type="EMBL" id="OEU12765.1"/>
    </source>
</evidence>
<name>A0A1E7F440_9STRA</name>
<proteinExistence type="predicted"/>
<dbReference type="EMBL" id="KV784364">
    <property type="protein sequence ID" value="OEU12765.1"/>
    <property type="molecule type" value="Genomic_DNA"/>
</dbReference>
<protein>
    <recommendedName>
        <fullName evidence="2">Lon N-terminal domain-containing protein</fullName>
    </recommendedName>
</protein>
<feature type="compositionally biased region" description="Low complexity" evidence="1">
    <location>
        <begin position="171"/>
        <end position="180"/>
    </location>
</feature>
<keyword evidence="4" id="KW-1185">Reference proteome</keyword>
<dbReference type="AlphaFoldDB" id="A0A1E7F440"/>
<sequence>MYKLLDATATEKEKVATMAALTGVLMRISDHRQMDDGRLVLIVQAMEKFKIQKVIRSHSPYAIADVKIYTDIEQEQEEEEENEIEIIINNDNNFAVVNPNTDDDDKDDDNSYNDGKSKSKAKAASSSSSSSSRAVAEAFAMHPFEVRTVTIEECEVLNKNGEVGIAISPLSNYDNSNNNNFTQRRRRH</sequence>
<feature type="region of interest" description="Disordered" evidence="1">
    <location>
        <begin position="95"/>
        <end position="132"/>
    </location>
</feature>
<accession>A0A1E7F440</accession>
<evidence type="ECO:0000256" key="1">
    <source>
        <dbReference type="SAM" id="MobiDB-lite"/>
    </source>
</evidence>
<organism evidence="3 4">
    <name type="scientific">Fragilariopsis cylindrus CCMP1102</name>
    <dbReference type="NCBI Taxonomy" id="635003"/>
    <lineage>
        <taxon>Eukaryota</taxon>
        <taxon>Sar</taxon>
        <taxon>Stramenopiles</taxon>
        <taxon>Ochrophyta</taxon>
        <taxon>Bacillariophyta</taxon>
        <taxon>Bacillariophyceae</taxon>
        <taxon>Bacillariophycidae</taxon>
        <taxon>Bacillariales</taxon>
        <taxon>Bacillariaceae</taxon>
        <taxon>Fragilariopsis</taxon>
    </lineage>
</organism>
<feature type="non-terminal residue" evidence="3">
    <location>
        <position position="188"/>
    </location>
</feature>
<dbReference type="InParanoid" id="A0A1E7F440"/>
<dbReference type="InterPro" id="IPR003111">
    <property type="entry name" value="Lon_prtase_N"/>
</dbReference>
<dbReference type="KEGG" id="fcy:FRACYDRAFT_270473"/>
<gene>
    <name evidence="3" type="ORF">FRACYDRAFT_270473</name>
</gene>
<dbReference type="Gene3D" id="2.30.130.40">
    <property type="entry name" value="LON domain-like"/>
    <property type="match status" value="1"/>
</dbReference>
<dbReference type="OrthoDB" id="46467at2759"/>
<reference evidence="3 4" key="1">
    <citation type="submission" date="2016-09" db="EMBL/GenBank/DDBJ databases">
        <title>Extensive genetic diversity and differential bi-allelic expression allows diatom success in the polar Southern Ocean.</title>
        <authorList>
            <consortium name="DOE Joint Genome Institute"/>
            <person name="Mock T."/>
            <person name="Otillar R.P."/>
            <person name="Strauss J."/>
            <person name="Dupont C."/>
            <person name="Frickenhaus S."/>
            <person name="Maumus F."/>
            <person name="Mcmullan M."/>
            <person name="Sanges R."/>
            <person name="Schmutz J."/>
            <person name="Toseland A."/>
            <person name="Valas R."/>
            <person name="Veluchamy A."/>
            <person name="Ward B.J."/>
            <person name="Allen A."/>
            <person name="Barry K."/>
            <person name="Falciatore A."/>
            <person name="Ferrante M."/>
            <person name="Fortunato A.E."/>
            <person name="Gloeckner G."/>
            <person name="Gruber A."/>
            <person name="Hipkin R."/>
            <person name="Janech M."/>
            <person name="Kroth P."/>
            <person name="Leese F."/>
            <person name="Lindquist E."/>
            <person name="Lyon B.R."/>
            <person name="Martin J."/>
            <person name="Mayer C."/>
            <person name="Parker M."/>
            <person name="Quesneville H."/>
            <person name="Raymond J."/>
            <person name="Uhlig C."/>
            <person name="Valentin K.U."/>
            <person name="Worden A.Z."/>
            <person name="Armbrust E.V."/>
            <person name="Bowler C."/>
            <person name="Green B."/>
            <person name="Moulton V."/>
            <person name="Van Oosterhout C."/>
            <person name="Grigoriev I."/>
        </authorList>
    </citation>
    <scope>NUCLEOTIDE SEQUENCE [LARGE SCALE GENOMIC DNA]</scope>
    <source>
        <strain evidence="3 4">CCMP1102</strain>
    </source>
</reference>
<feature type="domain" description="Lon N-terminal" evidence="2">
    <location>
        <begin position="22"/>
        <end position="84"/>
    </location>
</feature>
<dbReference type="InterPro" id="IPR015947">
    <property type="entry name" value="PUA-like_sf"/>
</dbReference>
<evidence type="ECO:0000259" key="2">
    <source>
        <dbReference type="Pfam" id="PF02190"/>
    </source>
</evidence>
<feature type="compositionally biased region" description="Acidic residues" evidence="1">
    <location>
        <begin position="101"/>
        <end position="111"/>
    </location>
</feature>
<dbReference type="Proteomes" id="UP000095751">
    <property type="component" value="Unassembled WGS sequence"/>
</dbReference>